<protein>
    <submittedName>
        <fullName evidence="1">Uncharacterized protein</fullName>
    </submittedName>
</protein>
<proteinExistence type="predicted"/>
<evidence type="ECO:0000313" key="2">
    <source>
        <dbReference type="EMBL" id="WQH04313.1"/>
    </source>
</evidence>
<keyword evidence="3" id="KW-1185">Reference proteome</keyword>
<dbReference type="Proteomes" id="UP001326110">
    <property type="component" value="Chromosome"/>
</dbReference>
<accession>A0ABZ0XXH4</accession>
<dbReference type="RefSeq" id="WP_026637640.1">
    <property type="nucleotide sequence ID" value="NZ_CP140152.1"/>
</dbReference>
<gene>
    <name evidence="1" type="ORF">SR858_25190</name>
    <name evidence="2" type="ORF">SR858_25290</name>
</gene>
<dbReference type="EMBL" id="CP140152">
    <property type="protein sequence ID" value="WQH04296.1"/>
    <property type="molecule type" value="Genomic_DNA"/>
</dbReference>
<dbReference type="GeneID" id="43166764"/>
<organism evidence="1 3">
    <name type="scientific">Duganella zoogloeoides</name>
    <dbReference type="NCBI Taxonomy" id="75659"/>
    <lineage>
        <taxon>Bacteria</taxon>
        <taxon>Pseudomonadati</taxon>
        <taxon>Pseudomonadota</taxon>
        <taxon>Betaproteobacteria</taxon>
        <taxon>Burkholderiales</taxon>
        <taxon>Oxalobacteraceae</taxon>
        <taxon>Telluria group</taxon>
        <taxon>Duganella</taxon>
    </lineage>
</organism>
<reference evidence="1 3" key="1">
    <citation type="submission" date="2023-11" db="EMBL/GenBank/DDBJ databases">
        <title>MicrobeMod: A computational toolkit for identifying prokaryotic methylation and restriction-modification with nanopore sequencing.</title>
        <authorList>
            <person name="Crits-Christoph A."/>
            <person name="Kang S.C."/>
            <person name="Lee H."/>
            <person name="Ostrov N."/>
        </authorList>
    </citation>
    <scope>NUCLEOTIDE SEQUENCE [LARGE SCALE GENOMIC DNA]</scope>
    <source>
        <strain evidence="1 3">ATCC 25935</strain>
    </source>
</reference>
<name>A0ABZ0XXH4_9BURK</name>
<dbReference type="EMBL" id="CP140152">
    <property type="protein sequence ID" value="WQH04313.1"/>
    <property type="molecule type" value="Genomic_DNA"/>
</dbReference>
<evidence type="ECO:0000313" key="3">
    <source>
        <dbReference type="Proteomes" id="UP001326110"/>
    </source>
</evidence>
<sequence length="97" mass="10860">MIVPISNEALSLDSLPSVEDKEAVFAFAMTFNGYEHFGSLEAASKNARMRSRTTLADVRNELFMAARGSRHVGNDRYLSTYAELLPHLRQLLSDRLA</sequence>
<evidence type="ECO:0000313" key="1">
    <source>
        <dbReference type="EMBL" id="WQH04296.1"/>
    </source>
</evidence>